<proteinExistence type="predicted"/>
<reference evidence="2 3" key="1">
    <citation type="submission" date="2019-03" db="EMBL/GenBank/DDBJ databases">
        <title>Genomic Encyclopedia of Type Strains, Phase IV (KMG-IV): sequencing the most valuable type-strain genomes for metagenomic binning, comparative biology and taxonomic classification.</title>
        <authorList>
            <person name="Goeker M."/>
        </authorList>
    </citation>
    <scope>NUCLEOTIDE SEQUENCE [LARGE SCALE GENOMIC DNA]</scope>
    <source>
        <strain evidence="2 3">DSM 102969</strain>
    </source>
</reference>
<gene>
    <name evidence="2" type="ORF">EDD54_0518</name>
</gene>
<dbReference type="EMBL" id="SNXY01000006">
    <property type="protein sequence ID" value="TDP86639.1"/>
    <property type="molecule type" value="Genomic_DNA"/>
</dbReference>
<feature type="transmembrane region" description="Helical" evidence="1">
    <location>
        <begin position="7"/>
        <end position="27"/>
    </location>
</feature>
<keyword evidence="3" id="KW-1185">Reference proteome</keyword>
<evidence type="ECO:0000256" key="1">
    <source>
        <dbReference type="SAM" id="Phobius"/>
    </source>
</evidence>
<feature type="transmembrane region" description="Helical" evidence="1">
    <location>
        <begin position="78"/>
        <end position="97"/>
    </location>
</feature>
<dbReference type="Pfam" id="PF04654">
    <property type="entry name" value="DUF599"/>
    <property type="match status" value="1"/>
</dbReference>
<feature type="transmembrane region" description="Helical" evidence="1">
    <location>
        <begin position="117"/>
        <end position="135"/>
    </location>
</feature>
<organism evidence="2 3">
    <name type="scientific">Oharaeibacter diazotrophicus</name>
    <dbReference type="NCBI Taxonomy" id="1920512"/>
    <lineage>
        <taxon>Bacteria</taxon>
        <taxon>Pseudomonadati</taxon>
        <taxon>Pseudomonadota</taxon>
        <taxon>Alphaproteobacteria</taxon>
        <taxon>Hyphomicrobiales</taxon>
        <taxon>Pleomorphomonadaceae</taxon>
        <taxon>Oharaeibacter</taxon>
    </lineage>
</organism>
<evidence type="ECO:0000313" key="2">
    <source>
        <dbReference type="EMBL" id="TDP86639.1"/>
    </source>
</evidence>
<accession>A0A4R6RJA2</accession>
<keyword evidence="1" id="KW-1133">Transmembrane helix</keyword>
<protein>
    <submittedName>
        <fullName evidence="2">Putative membrane protein</fullName>
    </submittedName>
</protein>
<dbReference type="OrthoDB" id="9806874at2"/>
<keyword evidence="1" id="KW-0812">Transmembrane</keyword>
<dbReference type="Proteomes" id="UP000294547">
    <property type="component" value="Unassembled WGS sequence"/>
</dbReference>
<dbReference type="PANTHER" id="PTHR31881:SF6">
    <property type="entry name" value="OS09G0494600 PROTEIN"/>
    <property type="match status" value="1"/>
</dbReference>
<sequence>MRSPPEAALFALADILAASWFLFAWLIQSWLAESSPWAGRSLNHAMTRAREDWIRQMSKRDLRMIDTSIMQGLQNGTAFFASTSLLALGGCFALLNASDKVLAIVADLPFEMASVRGAYEVKTLCLGSIYAYAFFKFGWAYRLFNYASILVGAVPGRDHAGTPEMEAAILRATRLVQYAGTHFNRGLRAFFMSVGFLGWYFGPYALTVSATLVLIVLVRRQFFSKSRNALYGALS</sequence>
<evidence type="ECO:0000313" key="3">
    <source>
        <dbReference type="Proteomes" id="UP000294547"/>
    </source>
</evidence>
<dbReference type="AlphaFoldDB" id="A0A4R6RJA2"/>
<keyword evidence="1" id="KW-0472">Membrane</keyword>
<dbReference type="RefSeq" id="WP_126536857.1">
    <property type="nucleotide sequence ID" value="NZ_BSPM01000008.1"/>
</dbReference>
<comment type="caution">
    <text evidence="2">The sequence shown here is derived from an EMBL/GenBank/DDBJ whole genome shotgun (WGS) entry which is preliminary data.</text>
</comment>
<dbReference type="PANTHER" id="PTHR31881">
    <property type="match status" value="1"/>
</dbReference>
<name>A0A4R6RJA2_9HYPH</name>
<dbReference type="InterPro" id="IPR006747">
    <property type="entry name" value="DUF599"/>
</dbReference>
<feature type="transmembrane region" description="Helical" evidence="1">
    <location>
        <begin position="197"/>
        <end position="218"/>
    </location>
</feature>